<dbReference type="AlphaFoldDB" id="A0A9Q0MAR3"/>
<comment type="caution">
    <text evidence="1">The sequence shown here is derived from an EMBL/GenBank/DDBJ whole genome shotgun (WGS) entry which is preliminary data.</text>
</comment>
<gene>
    <name evidence="1" type="ORF">RDWZM_000549</name>
</gene>
<proteinExistence type="predicted"/>
<dbReference type="Proteomes" id="UP001142055">
    <property type="component" value="Chromosome 1"/>
</dbReference>
<evidence type="ECO:0000313" key="2">
    <source>
        <dbReference type="Proteomes" id="UP001142055"/>
    </source>
</evidence>
<evidence type="ECO:0000313" key="1">
    <source>
        <dbReference type="EMBL" id="KAJ6222004.1"/>
    </source>
</evidence>
<dbReference type="OMA" id="MYENTID"/>
<organism evidence="1 2">
    <name type="scientific">Blomia tropicalis</name>
    <name type="common">Mite</name>
    <dbReference type="NCBI Taxonomy" id="40697"/>
    <lineage>
        <taxon>Eukaryota</taxon>
        <taxon>Metazoa</taxon>
        <taxon>Ecdysozoa</taxon>
        <taxon>Arthropoda</taxon>
        <taxon>Chelicerata</taxon>
        <taxon>Arachnida</taxon>
        <taxon>Acari</taxon>
        <taxon>Acariformes</taxon>
        <taxon>Sarcoptiformes</taxon>
        <taxon>Astigmata</taxon>
        <taxon>Glycyphagoidea</taxon>
        <taxon>Echimyopodidae</taxon>
        <taxon>Blomia</taxon>
    </lineage>
</organism>
<reference evidence="1" key="1">
    <citation type="submission" date="2022-12" db="EMBL/GenBank/DDBJ databases">
        <title>Genome assemblies of Blomia tropicalis.</title>
        <authorList>
            <person name="Cui Y."/>
        </authorList>
    </citation>
    <scope>NUCLEOTIDE SEQUENCE</scope>
    <source>
        <tissue evidence="1">Adult mites</tissue>
    </source>
</reference>
<dbReference type="EMBL" id="JAPWDV010000001">
    <property type="protein sequence ID" value="KAJ6222004.1"/>
    <property type="molecule type" value="Genomic_DNA"/>
</dbReference>
<sequence>MHDRKSSQSILIVIKSIVTENMPKFHWTDEFPYLVPVWKSAHQYLGLDTEVDYDPNIPIDFGGIGMYGEIYHRKNRRLTYQLYRPTLPFYIYEKRIKNKLASWNSLALLNAQDENSTLYSYFDGKLRGIELNIDAERFQTLNPHEFNCDHYHHLNSNHVTNVLPLAFHAEDCWEIEIFERNPNGHVLDISLFKNNQLIQLMAHSRDSLKIYRCDDEQTYERLCLIIEINQSNKLFPQNDSELDYWDRNFELPESFLVSFIDNHQLFHWNVDQCKSSTIKNFKNPEESDNRFNTIGIQWANEFNPFLYYYSTHNELSMGDIRVNSTDHTPISIKADDFFYVHKDMELFQSFIQNPMDLHQLIVSSDFNVNFLDIRYPKRSVRNINVYYIFLLTNYDLFQIFNCKHMLTTLMANRMNSTLLNLNGKQKLLLSISNSQRLCLLTFENGPSFQPIMEHYPFYINLPKNTSKFEPILNADDSYITGFQILPGKYTIDLTHDSNFFTTAIMINNGDIYFQDFWPTENEQEQLDNERSKSENFYGDPNIFASNFDKPTENYVQSIKEYVTNLSIENNDQNIQEFNLHEIEDELNLLNEEEDDDQDKIKLGTGLKINDGTIQWVDNDPIDFDLFRNNWENVPGSSEPNQGLRNIVNKLTASICDEWFKKLDKQKE</sequence>
<name>A0A9Q0MAR3_BLOTA</name>
<accession>A0A9Q0MAR3</accession>
<protein>
    <submittedName>
        <fullName evidence="1">Uncharacterized protein</fullName>
    </submittedName>
</protein>
<keyword evidence="2" id="KW-1185">Reference proteome</keyword>